<dbReference type="EMBL" id="CP114280">
    <property type="protein sequence ID" value="WFN57392.1"/>
    <property type="molecule type" value="Genomic_DNA"/>
</dbReference>
<dbReference type="PANTHER" id="PTHR33490">
    <property type="entry name" value="BLR5614 PROTEIN-RELATED"/>
    <property type="match status" value="1"/>
</dbReference>
<dbReference type="InterPro" id="IPR013589">
    <property type="entry name" value="Bac_transglu_N"/>
</dbReference>
<accession>A0ABY8GBL7</accession>
<keyword evidence="3" id="KW-1185">Reference proteome</keyword>
<feature type="domain" description="Transglutaminase-like" evidence="1">
    <location>
        <begin position="156"/>
        <end position="218"/>
    </location>
</feature>
<dbReference type="InterPro" id="IPR038765">
    <property type="entry name" value="Papain-like_cys_pep_sf"/>
</dbReference>
<evidence type="ECO:0000259" key="1">
    <source>
        <dbReference type="SMART" id="SM00460"/>
    </source>
</evidence>
<dbReference type="SMART" id="SM00460">
    <property type="entry name" value="TGc"/>
    <property type="match status" value="1"/>
</dbReference>
<name>A0ABY8GBL7_9GAMM</name>
<dbReference type="Pfam" id="PF01841">
    <property type="entry name" value="Transglut_core"/>
    <property type="match status" value="1"/>
</dbReference>
<sequence length="279" mass="32001">MKLTINHLTHYRYDEEVKFSTQYLRLTPQSSARQHIREWKLTLPTAAVATTDAYGNLMHVLTLDSPHHDILIHAQGVVEIAENIEESQESDDGLSPLVFLRNTELTQADDAIRDFARRYYREADPLGSLDTLMAELRLKMPYTPGATQVQDTACVAFAKGKGVCQDHTHVFLACCRSLRIPARYVSGYVYSRDTTHVAMHAWAEVWFDERWHSFDITNNTRRLNQHLRLAIGMDYLDACPVRGSRLGGGCEEMFSQAAVSLFERQPFERQQQVQQQQQQ</sequence>
<organism evidence="2 3">
    <name type="scientific">Dickeya lacustris</name>
    <dbReference type="NCBI Taxonomy" id="2259638"/>
    <lineage>
        <taxon>Bacteria</taxon>
        <taxon>Pseudomonadati</taxon>
        <taxon>Pseudomonadota</taxon>
        <taxon>Gammaproteobacteria</taxon>
        <taxon>Enterobacterales</taxon>
        <taxon>Pectobacteriaceae</taxon>
        <taxon>Dickeya</taxon>
    </lineage>
</organism>
<dbReference type="Gene3D" id="3.10.620.30">
    <property type="match status" value="1"/>
</dbReference>
<gene>
    <name evidence="2" type="ORF">O1Q98_09485</name>
</gene>
<dbReference type="InterPro" id="IPR002931">
    <property type="entry name" value="Transglutaminase-like"/>
</dbReference>
<reference evidence="2 3" key="1">
    <citation type="submission" date="2022-12" db="EMBL/GenBank/DDBJ databases">
        <title>Complete genome sequencing of Dickeya lacustris type strain LMG30899.</title>
        <authorList>
            <person name="Dobhal S."/>
            <person name="Arizala D."/>
            <person name="Arif M."/>
        </authorList>
    </citation>
    <scope>NUCLEOTIDE SEQUENCE [LARGE SCALE GENOMIC DNA]</scope>
    <source>
        <strain evidence="2 3">LMG30899</strain>
    </source>
</reference>
<evidence type="ECO:0000313" key="3">
    <source>
        <dbReference type="Proteomes" id="UP001219630"/>
    </source>
</evidence>
<dbReference type="Proteomes" id="UP001219630">
    <property type="component" value="Chromosome"/>
</dbReference>
<protein>
    <submittedName>
        <fullName evidence="2">Transglutaminase family protein</fullName>
    </submittedName>
</protein>
<dbReference type="SUPFAM" id="SSF54001">
    <property type="entry name" value="Cysteine proteinases"/>
    <property type="match status" value="1"/>
</dbReference>
<dbReference type="Pfam" id="PF08379">
    <property type="entry name" value="Bact_transglu_N"/>
    <property type="match status" value="1"/>
</dbReference>
<proteinExistence type="predicted"/>
<evidence type="ECO:0000313" key="2">
    <source>
        <dbReference type="EMBL" id="WFN57392.1"/>
    </source>
</evidence>
<dbReference type="RefSeq" id="WP_125258059.1">
    <property type="nucleotide sequence ID" value="NZ_CP114280.1"/>
</dbReference>
<dbReference type="PANTHER" id="PTHR33490:SF6">
    <property type="entry name" value="SLL1049 PROTEIN"/>
    <property type="match status" value="1"/>
</dbReference>